<feature type="domain" description="HTH hxlR-type" evidence="4">
    <location>
        <begin position="19"/>
        <end position="117"/>
    </location>
</feature>
<dbReference type="InterPro" id="IPR002577">
    <property type="entry name" value="HTH_HxlR"/>
</dbReference>
<protein>
    <submittedName>
        <fullName evidence="5">Transcriptional regulator</fullName>
    </submittedName>
</protein>
<dbReference type="InterPro" id="IPR036388">
    <property type="entry name" value="WH-like_DNA-bd_sf"/>
</dbReference>
<evidence type="ECO:0000256" key="1">
    <source>
        <dbReference type="ARBA" id="ARBA00023015"/>
    </source>
</evidence>
<evidence type="ECO:0000313" key="5">
    <source>
        <dbReference type="EMBL" id="RDH84059.1"/>
    </source>
</evidence>
<name>A0A370DGL5_9GAMM</name>
<dbReference type="Pfam" id="PF01638">
    <property type="entry name" value="HxlR"/>
    <property type="match status" value="1"/>
</dbReference>
<evidence type="ECO:0000256" key="3">
    <source>
        <dbReference type="ARBA" id="ARBA00023163"/>
    </source>
</evidence>
<dbReference type="AlphaFoldDB" id="A0A370DGL5"/>
<dbReference type="Gene3D" id="1.10.10.10">
    <property type="entry name" value="Winged helix-like DNA-binding domain superfamily/Winged helix DNA-binding domain"/>
    <property type="match status" value="1"/>
</dbReference>
<evidence type="ECO:0000256" key="2">
    <source>
        <dbReference type="ARBA" id="ARBA00023125"/>
    </source>
</evidence>
<dbReference type="GO" id="GO:0003677">
    <property type="term" value="F:DNA binding"/>
    <property type="evidence" value="ECO:0007669"/>
    <property type="project" value="UniProtKB-KW"/>
</dbReference>
<evidence type="ECO:0000259" key="4">
    <source>
        <dbReference type="PROSITE" id="PS51118"/>
    </source>
</evidence>
<proteinExistence type="predicted"/>
<reference evidence="5 6" key="1">
    <citation type="journal article" date="2018" name="ISME J.">
        <title>Endosymbiont genomes yield clues of tubeworm success.</title>
        <authorList>
            <person name="Li Y."/>
            <person name="Liles M.R."/>
            <person name="Halanych K.M."/>
        </authorList>
    </citation>
    <scope>NUCLEOTIDE SEQUENCE [LARGE SCALE GENOMIC DNA]</scope>
    <source>
        <strain evidence="5">A1464</strain>
    </source>
</reference>
<keyword evidence="3" id="KW-0804">Transcription</keyword>
<dbReference type="PANTHER" id="PTHR33204:SF37">
    <property type="entry name" value="HTH-TYPE TRANSCRIPTIONAL REGULATOR YODB"/>
    <property type="match status" value="1"/>
</dbReference>
<dbReference type="PANTHER" id="PTHR33204">
    <property type="entry name" value="TRANSCRIPTIONAL REGULATOR, MARR FAMILY"/>
    <property type="match status" value="1"/>
</dbReference>
<gene>
    <name evidence="5" type="ORF">DIZ80_07965</name>
</gene>
<keyword evidence="6" id="KW-1185">Reference proteome</keyword>
<keyword evidence="1" id="KW-0805">Transcription regulation</keyword>
<organism evidence="5 6">
    <name type="scientific">endosymbiont of Galathealinum brachiosum</name>
    <dbReference type="NCBI Taxonomy" id="2200906"/>
    <lineage>
        <taxon>Bacteria</taxon>
        <taxon>Pseudomonadati</taxon>
        <taxon>Pseudomonadota</taxon>
        <taxon>Gammaproteobacteria</taxon>
        <taxon>sulfur-oxidizing symbionts</taxon>
    </lineage>
</organism>
<accession>A0A370DGL5</accession>
<sequence length="134" mass="15588">MNKSTTKTDKTDFLKRSECPITNSLDIIGDKWTLLIIRDLFIGKKTYSEFQQSPEGIPTNILSDRLKRLQVYGIIDKSPYQERPVRYEYLLTKQGKALGEILTSIKDWGLEFIPGTNTRLVDEYLKKQQQDNEI</sequence>
<dbReference type="EMBL" id="QFXC01000008">
    <property type="protein sequence ID" value="RDH84059.1"/>
    <property type="molecule type" value="Genomic_DNA"/>
</dbReference>
<comment type="caution">
    <text evidence="5">The sequence shown here is derived from an EMBL/GenBank/DDBJ whole genome shotgun (WGS) entry which is preliminary data.</text>
</comment>
<keyword evidence="2" id="KW-0238">DNA-binding</keyword>
<dbReference type="InterPro" id="IPR036390">
    <property type="entry name" value="WH_DNA-bd_sf"/>
</dbReference>
<dbReference type="PROSITE" id="PS51118">
    <property type="entry name" value="HTH_HXLR"/>
    <property type="match status" value="1"/>
</dbReference>
<evidence type="ECO:0000313" key="6">
    <source>
        <dbReference type="Proteomes" id="UP000254266"/>
    </source>
</evidence>
<dbReference type="Proteomes" id="UP000254266">
    <property type="component" value="Unassembled WGS sequence"/>
</dbReference>
<dbReference type="SUPFAM" id="SSF46785">
    <property type="entry name" value="Winged helix' DNA-binding domain"/>
    <property type="match status" value="1"/>
</dbReference>